<organism evidence="1 2">
    <name type="scientific">Alligator mississippiensis</name>
    <name type="common">American alligator</name>
    <dbReference type="NCBI Taxonomy" id="8496"/>
    <lineage>
        <taxon>Eukaryota</taxon>
        <taxon>Metazoa</taxon>
        <taxon>Chordata</taxon>
        <taxon>Craniata</taxon>
        <taxon>Vertebrata</taxon>
        <taxon>Euteleostomi</taxon>
        <taxon>Archelosauria</taxon>
        <taxon>Archosauria</taxon>
        <taxon>Crocodylia</taxon>
        <taxon>Alligatoridae</taxon>
        <taxon>Alligatorinae</taxon>
        <taxon>Alligator</taxon>
    </lineage>
</organism>
<dbReference type="STRING" id="8496.A0A151PIN4"/>
<evidence type="ECO:0000313" key="1">
    <source>
        <dbReference type="EMBL" id="KYO48889.1"/>
    </source>
</evidence>
<dbReference type="EMBL" id="AKHW03000178">
    <property type="protein sequence ID" value="KYO48889.1"/>
    <property type="molecule type" value="Genomic_DNA"/>
</dbReference>
<name>A0A151PIN4_ALLMI</name>
<dbReference type="AlphaFoldDB" id="A0A151PIN4"/>
<comment type="caution">
    <text evidence="1">The sequence shown here is derived from an EMBL/GenBank/DDBJ whole genome shotgun (WGS) entry which is preliminary data.</text>
</comment>
<evidence type="ECO:0000313" key="2">
    <source>
        <dbReference type="Proteomes" id="UP000050525"/>
    </source>
</evidence>
<proteinExistence type="predicted"/>
<keyword evidence="2" id="KW-1185">Reference proteome</keyword>
<sequence length="166" mass="18855">MQKEKFTYLGDLEAGQLGEQCPAGKMDSLSPSPKFLDVDLMISHVACHPKEILVTFQGKSKTECEFDYHILQNEIQHVCKVKDNIGIGESCLVEDANGEWHRGRVLEKREEYVLNPSDFWIQTADYQNEFQTMLKNIAGSSVNRFLELGAEDVFVWGKKPKQPDGC</sequence>
<reference evidence="1 2" key="1">
    <citation type="journal article" date="2012" name="Genome Biol.">
        <title>Sequencing three crocodilian genomes to illuminate the evolution of archosaurs and amniotes.</title>
        <authorList>
            <person name="St John J.A."/>
            <person name="Braun E.L."/>
            <person name="Isberg S.R."/>
            <person name="Miles L.G."/>
            <person name="Chong A.Y."/>
            <person name="Gongora J."/>
            <person name="Dalzell P."/>
            <person name="Moran C."/>
            <person name="Bed'hom B."/>
            <person name="Abzhanov A."/>
            <person name="Burgess S.C."/>
            <person name="Cooksey A.M."/>
            <person name="Castoe T.A."/>
            <person name="Crawford N.G."/>
            <person name="Densmore L.D."/>
            <person name="Drew J.C."/>
            <person name="Edwards S.V."/>
            <person name="Faircloth B.C."/>
            <person name="Fujita M.K."/>
            <person name="Greenwold M.J."/>
            <person name="Hoffmann F.G."/>
            <person name="Howard J.M."/>
            <person name="Iguchi T."/>
            <person name="Janes D.E."/>
            <person name="Khan S.Y."/>
            <person name="Kohno S."/>
            <person name="de Koning A.J."/>
            <person name="Lance S.L."/>
            <person name="McCarthy F.M."/>
            <person name="McCormack J.E."/>
            <person name="Merchant M.E."/>
            <person name="Peterson D.G."/>
            <person name="Pollock D.D."/>
            <person name="Pourmand N."/>
            <person name="Raney B.J."/>
            <person name="Roessler K.A."/>
            <person name="Sanford J.R."/>
            <person name="Sawyer R.H."/>
            <person name="Schmidt C.J."/>
            <person name="Triplett E.W."/>
            <person name="Tuberville T.D."/>
            <person name="Venegas-Anaya M."/>
            <person name="Howard J.T."/>
            <person name="Jarvis E.D."/>
            <person name="Guillette L.J.Jr."/>
            <person name="Glenn T.C."/>
            <person name="Green R.E."/>
            <person name="Ray D.A."/>
        </authorList>
    </citation>
    <scope>NUCLEOTIDE SEQUENCE [LARGE SCALE GENOMIC DNA]</scope>
    <source>
        <strain evidence="1">KSC_2009_1</strain>
    </source>
</reference>
<gene>
    <name evidence="1" type="ORF">Y1Q_0020236</name>
</gene>
<accession>A0A151PIN4</accession>
<protein>
    <submittedName>
        <fullName evidence="1">Uncharacterized protein</fullName>
    </submittedName>
</protein>
<dbReference type="Proteomes" id="UP000050525">
    <property type="component" value="Unassembled WGS sequence"/>
</dbReference>